<dbReference type="InterPro" id="IPR010065">
    <property type="entry name" value="AA_ABC_transptr_permease_3TM"/>
</dbReference>
<organism evidence="9 10">
    <name type="scientific">Necator americanus</name>
    <name type="common">Human hookworm</name>
    <dbReference type="NCBI Taxonomy" id="51031"/>
    <lineage>
        <taxon>Eukaryota</taxon>
        <taxon>Metazoa</taxon>
        <taxon>Ecdysozoa</taxon>
        <taxon>Nematoda</taxon>
        <taxon>Chromadorea</taxon>
        <taxon>Rhabditida</taxon>
        <taxon>Rhabditina</taxon>
        <taxon>Rhabditomorpha</taxon>
        <taxon>Strongyloidea</taxon>
        <taxon>Ancylostomatidae</taxon>
        <taxon>Bunostominae</taxon>
        <taxon>Necator</taxon>
    </lineage>
</organism>
<dbReference type="OrthoDB" id="10071409at2759"/>
<dbReference type="GO" id="GO:0043190">
    <property type="term" value="C:ATP-binding cassette (ABC) transporter complex"/>
    <property type="evidence" value="ECO:0007669"/>
    <property type="project" value="InterPro"/>
</dbReference>
<dbReference type="Proteomes" id="UP000053676">
    <property type="component" value="Unassembled WGS sequence"/>
</dbReference>
<keyword evidence="2" id="KW-0813">Transport</keyword>
<dbReference type="Gene3D" id="3.40.50.300">
    <property type="entry name" value="P-loop containing nucleotide triphosphate hydrolases"/>
    <property type="match status" value="1"/>
</dbReference>
<evidence type="ECO:0000256" key="1">
    <source>
        <dbReference type="ARBA" id="ARBA00004651"/>
    </source>
</evidence>
<feature type="transmembrane region" description="Helical" evidence="7">
    <location>
        <begin position="12"/>
        <end position="40"/>
    </location>
</feature>
<keyword evidence="6 7" id="KW-0472">Membrane</keyword>
<dbReference type="EMBL" id="KI658183">
    <property type="protein sequence ID" value="ETN83549.1"/>
    <property type="molecule type" value="Genomic_DNA"/>
</dbReference>
<proteinExistence type="predicted"/>
<comment type="subcellular location">
    <subcellularLocation>
        <location evidence="1">Cell membrane</location>
        <topology evidence="1">Multi-pass membrane protein</topology>
    </subcellularLocation>
</comment>
<dbReference type="Gene3D" id="3.10.28.20">
    <property type="entry name" value="Acetamidase/Formamidase-like domains"/>
    <property type="match status" value="1"/>
</dbReference>
<keyword evidence="4 7" id="KW-0812">Transmembrane</keyword>
<dbReference type="Pfam" id="PF00528">
    <property type="entry name" value="BPD_transp_1"/>
    <property type="match status" value="1"/>
</dbReference>
<feature type="transmembrane region" description="Helical" evidence="7">
    <location>
        <begin position="181"/>
        <end position="204"/>
    </location>
</feature>
<dbReference type="PANTHER" id="PTHR31891:SF1">
    <property type="entry name" value="FORMAMIDASE C869.04-RELATED"/>
    <property type="match status" value="1"/>
</dbReference>
<evidence type="ECO:0000259" key="8">
    <source>
        <dbReference type="PROSITE" id="PS50928"/>
    </source>
</evidence>
<evidence type="ECO:0000256" key="7">
    <source>
        <dbReference type="SAM" id="Phobius"/>
    </source>
</evidence>
<dbReference type="InterPro" id="IPR027417">
    <property type="entry name" value="P-loop_NTPase"/>
</dbReference>
<dbReference type="Gene3D" id="2.60.120.580">
    <property type="entry name" value="Acetamidase/Formamidase-like domains"/>
    <property type="match status" value="1"/>
</dbReference>
<keyword evidence="10" id="KW-1185">Reference proteome</keyword>
<feature type="domain" description="ABC transmembrane type-1" evidence="8">
    <location>
        <begin position="13"/>
        <end position="205"/>
    </location>
</feature>
<dbReference type="InterPro" id="IPR035906">
    <property type="entry name" value="MetI-like_sf"/>
</dbReference>
<dbReference type="STRING" id="51031.W2TPD3"/>
<dbReference type="GO" id="GO:0016811">
    <property type="term" value="F:hydrolase activity, acting on carbon-nitrogen (but not peptide) bonds, in linear amides"/>
    <property type="evidence" value="ECO:0007669"/>
    <property type="project" value="InterPro"/>
</dbReference>
<sequence>MALFFHYLTLPYLIAGIEFTLAATGIGLAGGLVLGAFLAAMQLSRLRLAATLARGYSVVFRGTPLILQMVFFYDALPYLGIRLPGLLAAGVALAFNEATFIAEMLRAGVLGVDRGQRVAGQALGMTPGVLMHRVVAPQALRALIPALGNEAVTTLKNSSLASVIAVQELTLRSTQLASTTFDFFSIFFASGLMYLVLTGLLGLLQVMVEARFDLDRHGSGRGLARWLPLLRAVQPAGIPIAPVVKAEPVEPVAPRSASATQEAASERAERIAQAPVVVRVSGLSKVYGAQTVLDDLNLSVSAGEVVALLASWGFHYRDLIEEPKPREVVTIFELDTAGEPYARAVYNYVWTPQTDPDGVVHSNIDYPGVRVDHKLVKKRENVLRDVKVPARLHFGTMGVAPAEADYVSSIPPSYTGGNIDDWRAGKGARMYYPVAVAGAHFSVGDPHAAQGDSELGGTAIETSLTGEFEFILHKKHTLAGTILEGLDHPMLETEELWSMYGFTFPNYLAALGPEGQTTVAGHASLDQAMRDAFRKLRRFLMQVHKLSEDEAIALLSVAADFGITQVVDANWGVHGSIRKSVFAER</sequence>
<evidence type="ECO:0000313" key="10">
    <source>
        <dbReference type="Proteomes" id="UP000053676"/>
    </source>
</evidence>
<dbReference type="CDD" id="cd06261">
    <property type="entry name" value="TM_PBP2"/>
    <property type="match status" value="1"/>
</dbReference>
<evidence type="ECO:0000256" key="4">
    <source>
        <dbReference type="ARBA" id="ARBA00022692"/>
    </source>
</evidence>
<dbReference type="SUPFAM" id="SSF161098">
    <property type="entry name" value="MetI-like"/>
    <property type="match status" value="1"/>
</dbReference>
<protein>
    <recommendedName>
        <fullName evidence="8">ABC transmembrane type-1 domain-containing protein</fullName>
    </recommendedName>
</protein>
<name>W2TPD3_NECAM</name>
<dbReference type="AlphaFoldDB" id="W2TPD3"/>
<dbReference type="Gene3D" id="1.10.3720.10">
    <property type="entry name" value="MetI-like"/>
    <property type="match status" value="1"/>
</dbReference>
<dbReference type="GO" id="GO:0022857">
    <property type="term" value="F:transmembrane transporter activity"/>
    <property type="evidence" value="ECO:0007669"/>
    <property type="project" value="InterPro"/>
</dbReference>
<evidence type="ECO:0000256" key="2">
    <source>
        <dbReference type="ARBA" id="ARBA00022448"/>
    </source>
</evidence>
<evidence type="ECO:0000256" key="3">
    <source>
        <dbReference type="ARBA" id="ARBA00022475"/>
    </source>
</evidence>
<dbReference type="Pfam" id="PF03069">
    <property type="entry name" value="FmdA_AmdA"/>
    <property type="match status" value="1"/>
</dbReference>
<dbReference type="PANTHER" id="PTHR31891">
    <property type="entry name" value="FORMAMIDASE C869.04-RELATED"/>
    <property type="match status" value="1"/>
</dbReference>
<dbReference type="InterPro" id="IPR004304">
    <property type="entry name" value="FmdA_AmdA"/>
</dbReference>
<feature type="transmembrane region" description="Helical" evidence="7">
    <location>
        <begin position="52"/>
        <end position="73"/>
    </location>
</feature>
<dbReference type="SUPFAM" id="SSF141130">
    <property type="entry name" value="Acetamidase/Formamidase-like"/>
    <property type="match status" value="1"/>
</dbReference>
<evidence type="ECO:0000256" key="5">
    <source>
        <dbReference type="ARBA" id="ARBA00022989"/>
    </source>
</evidence>
<dbReference type="NCBIfam" id="TIGR01726">
    <property type="entry name" value="HEQRo_perm_3TM"/>
    <property type="match status" value="1"/>
</dbReference>
<keyword evidence="3" id="KW-1003">Cell membrane</keyword>
<accession>W2TPD3</accession>
<reference evidence="10" key="1">
    <citation type="journal article" date="2014" name="Nat. Genet.">
        <title>Genome of the human hookworm Necator americanus.</title>
        <authorList>
            <person name="Tang Y.T."/>
            <person name="Gao X."/>
            <person name="Rosa B.A."/>
            <person name="Abubucker S."/>
            <person name="Hallsworth-Pepin K."/>
            <person name="Martin J."/>
            <person name="Tyagi R."/>
            <person name="Heizer E."/>
            <person name="Zhang X."/>
            <person name="Bhonagiri-Palsikar V."/>
            <person name="Minx P."/>
            <person name="Warren W.C."/>
            <person name="Wang Q."/>
            <person name="Zhan B."/>
            <person name="Hotez P.J."/>
            <person name="Sternberg P.W."/>
            <person name="Dougall A."/>
            <person name="Gaze S.T."/>
            <person name="Mulvenna J."/>
            <person name="Sotillo J."/>
            <person name="Ranganathan S."/>
            <person name="Rabelo E.M."/>
            <person name="Wilson R.K."/>
            <person name="Felgner P.L."/>
            <person name="Bethony J."/>
            <person name="Hawdon J.M."/>
            <person name="Gasser R.B."/>
            <person name="Loukas A."/>
            <person name="Mitreva M."/>
        </authorList>
    </citation>
    <scope>NUCLEOTIDE SEQUENCE [LARGE SCALE GENOMIC DNA]</scope>
</reference>
<gene>
    <name evidence="9" type="ORF">NECAME_17432</name>
</gene>
<dbReference type="InterPro" id="IPR000515">
    <property type="entry name" value="MetI-like"/>
</dbReference>
<evidence type="ECO:0000313" key="9">
    <source>
        <dbReference type="EMBL" id="ETN83549.1"/>
    </source>
</evidence>
<dbReference type="KEGG" id="nai:NECAME_17432"/>
<keyword evidence="5 7" id="KW-1133">Transmembrane helix</keyword>
<evidence type="ECO:0000256" key="6">
    <source>
        <dbReference type="ARBA" id="ARBA00023136"/>
    </source>
</evidence>
<dbReference type="PROSITE" id="PS50928">
    <property type="entry name" value="ABC_TM1"/>
    <property type="match status" value="1"/>
</dbReference>